<dbReference type="Gramene" id="rna7334">
    <property type="protein sequence ID" value="RHN71706.1"/>
    <property type="gene ID" value="gene7334"/>
</dbReference>
<dbReference type="EMBL" id="PSQE01000002">
    <property type="protein sequence ID" value="RHN71706.1"/>
    <property type="molecule type" value="Genomic_DNA"/>
</dbReference>
<evidence type="ECO:0000313" key="5">
    <source>
        <dbReference type="Proteomes" id="UP000002051"/>
    </source>
</evidence>
<protein>
    <submittedName>
        <fullName evidence="2 4">Uncharacterized protein</fullName>
    </submittedName>
</protein>
<evidence type="ECO:0000313" key="3">
    <source>
        <dbReference type="EMBL" id="RHN71706.1"/>
    </source>
</evidence>
<reference evidence="3" key="5">
    <citation type="journal article" date="2018" name="Nat. Plants">
        <title>Whole-genome landscape of Medicago truncatula symbiotic genes.</title>
        <authorList>
            <person name="Pecrix Y."/>
            <person name="Gamas P."/>
            <person name="Carrere S."/>
        </authorList>
    </citation>
    <scope>NUCLEOTIDE SEQUENCE</scope>
    <source>
        <tissue evidence="3">Leaves</tissue>
    </source>
</reference>
<sequence>MQTSIKKEQMLNSKDTHPLNHHKHLSNPKLKREVATMNMDPNHRGNLQKESPTTTTTKAPTSSPKQHQPPFFESPPPPQPQLNHHQHHYLITSHHHHHPFITTPTPTTATPQFSKHKSKTARLKPKTTLPNHLTKKLEATQTQIKRKMQPNNKTRAATPV</sequence>
<feature type="compositionally biased region" description="Basic residues" evidence="1">
    <location>
        <begin position="84"/>
        <end position="99"/>
    </location>
</feature>
<keyword evidence="5" id="KW-1185">Reference proteome</keyword>
<evidence type="ECO:0000256" key="1">
    <source>
        <dbReference type="SAM" id="MobiDB-lite"/>
    </source>
</evidence>
<gene>
    <name evidence="2" type="ordered locus">MTR_2g009737</name>
    <name evidence="3" type="ORF">MtrunA17_Chr2g0279721</name>
</gene>
<evidence type="ECO:0000313" key="6">
    <source>
        <dbReference type="Proteomes" id="UP000265566"/>
    </source>
</evidence>
<dbReference type="EMBL" id="CM001218">
    <property type="protein sequence ID" value="KEH36456.1"/>
    <property type="molecule type" value="Genomic_DNA"/>
</dbReference>
<evidence type="ECO:0000313" key="4">
    <source>
        <dbReference type="EnsemblPlants" id="KEH36456"/>
    </source>
</evidence>
<feature type="region of interest" description="Disordered" evidence="1">
    <location>
        <begin position="1"/>
        <end position="132"/>
    </location>
</feature>
<dbReference type="AlphaFoldDB" id="A0A072V480"/>
<dbReference type="EnsemblPlants" id="KEH36456">
    <property type="protein sequence ID" value="KEH36456"/>
    <property type="gene ID" value="MTR_2g009737"/>
</dbReference>
<name>A0A072V480_MEDTR</name>
<organism evidence="2 5">
    <name type="scientific">Medicago truncatula</name>
    <name type="common">Barrel medic</name>
    <name type="synonym">Medicago tribuloides</name>
    <dbReference type="NCBI Taxonomy" id="3880"/>
    <lineage>
        <taxon>Eukaryota</taxon>
        <taxon>Viridiplantae</taxon>
        <taxon>Streptophyta</taxon>
        <taxon>Embryophyta</taxon>
        <taxon>Tracheophyta</taxon>
        <taxon>Spermatophyta</taxon>
        <taxon>Magnoliopsida</taxon>
        <taxon>eudicotyledons</taxon>
        <taxon>Gunneridae</taxon>
        <taxon>Pentapetalae</taxon>
        <taxon>rosids</taxon>
        <taxon>fabids</taxon>
        <taxon>Fabales</taxon>
        <taxon>Fabaceae</taxon>
        <taxon>Papilionoideae</taxon>
        <taxon>50 kb inversion clade</taxon>
        <taxon>NPAAA clade</taxon>
        <taxon>Hologalegina</taxon>
        <taxon>IRL clade</taxon>
        <taxon>Trifolieae</taxon>
        <taxon>Medicago</taxon>
    </lineage>
</organism>
<accession>A0A072V480</accession>
<reference evidence="2 5" key="2">
    <citation type="journal article" date="2014" name="BMC Genomics">
        <title>An improved genome release (version Mt4.0) for the model legume Medicago truncatula.</title>
        <authorList>
            <person name="Tang H."/>
            <person name="Krishnakumar V."/>
            <person name="Bidwell S."/>
            <person name="Rosen B."/>
            <person name="Chan A."/>
            <person name="Zhou S."/>
            <person name="Gentzbittel L."/>
            <person name="Childs K.L."/>
            <person name="Yandell M."/>
            <person name="Gundlach H."/>
            <person name="Mayer K.F."/>
            <person name="Schwartz D.C."/>
            <person name="Town C.D."/>
        </authorList>
    </citation>
    <scope>GENOME REANNOTATION</scope>
    <source>
        <strain evidence="2">A17</strain>
        <strain evidence="4 5">cv. Jemalong A17</strain>
    </source>
</reference>
<feature type="compositionally biased region" description="Basic residues" evidence="1">
    <location>
        <begin position="114"/>
        <end position="125"/>
    </location>
</feature>
<proteinExistence type="predicted"/>
<evidence type="ECO:0000313" key="2">
    <source>
        <dbReference type="EMBL" id="KEH36456.1"/>
    </source>
</evidence>
<dbReference type="Proteomes" id="UP000002051">
    <property type="component" value="Chromosome 2"/>
</dbReference>
<dbReference type="Proteomes" id="UP000265566">
    <property type="component" value="Chromosome 2"/>
</dbReference>
<feature type="compositionally biased region" description="Low complexity" evidence="1">
    <location>
        <begin position="100"/>
        <end position="111"/>
    </location>
</feature>
<dbReference type="HOGENOM" id="CLU_1654753_0_0_1"/>
<reference evidence="4" key="3">
    <citation type="submission" date="2015-04" db="UniProtKB">
        <authorList>
            <consortium name="EnsemblPlants"/>
        </authorList>
    </citation>
    <scope>IDENTIFICATION</scope>
    <source>
        <strain evidence="4">cv. Jemalong A17</strain>
    </source>
</reference>
<reference evidence="6" key="4">
    <citation type="journal article" date="2018" name="Nat. Plants">
        <title>Whole-genome landscape of Medicago truncatula symbiotic genes.</title>
        <authorList>
            <person name="Pecrix Y."/>
            <person name="Staton S.E."/>
            <person name="Sallet E."/>
            <person name="Lelandais-Briere C."/>
            <person name="Moreau S."/>
            <person name="Carrere S."/>
            <person name="Blein T."/>
            <person name="Jardinaud M.F."/>
            <person name="Latrasse D."/>
            <person name="Zouine M."/>
            <person name="Zahm M."/>
            <person name="Kreplak J."/>
            <person name="Mayjonade B."/>
            <person name="Satge C."/>
            <person name="Perez M."/>
            <person name="Cauet S."/>
            <person name="Marande W."/>
            <person name="Chantry-Darmon C."/>
            <person name="Lopez-Roques C."/>
            <person name="Bouchez O."/>
            <person name="Berard A."/>
            <person name="Debelle F."/>
            <person name="Munos S."/>
            <person name="Bendahmane A."/>
            <person name="Berges H."/>
            <person name="Niebel A."/>
            <person name="Buitink J."/>
            <person name="Frugier F."/>
            <person name="Benhamed M."/>
            <person name="Crespi M."/>
            <person name="Gouzy J."/>
            <person name="Gamas P."/>
        </authorList>
    </citation>
    <scope>NUCLEOTIDE SEQUENCE [LARGE SCALE GENOMIC DNA]</scope>
    <source>
        <strain evidence="6">cv. Jemalong A17</strain>
    </source>
</reference>
<feature type="compositionally biased region" description="Low complexity" evidence="1">
    <location>
        <begin position="49"/>
        <end position="71"/>
    </location>
</feature>
<reference evidence="2 5" key="1">
    <citation type="journal article" date="2011" name="Nature">
        <title>The Medicago genome provides insight into the evolution of rhizobial symbioses.</title>
        <authorList>
            <person name="Young N.D."/>
            <person name="Debelle F."/>
            <person name="Oldroyd G.E."/>
            <person name="Geurts R."/>
            <person name="Cannon S.B."/>
            <person name="Udvardi M.K."/>
            <person name="Benedito V.A."/>
            <person name="Mayer K.F."/>
            <person name="Gouzy J."/>
            <person name="Schoof H."/>
            <person name="Van de Peer Y."/>
            <person name="Proost S."/>
            <person name="Cook D.R."/>
            <person name="Meyers B.C."/>
            <person name="Spannagl M."/>
            <person name="Cheung F."/>
            <person name="De Mita S."/>
            <person name="Krishnakumar V."/>
            <person name="Gundlach H."/>
            <person name="Zhou S."/>
            <person name="Mudge J."/>
            <person name="Bharti A.K."/>
            <person name="Murray J.D."/>
            <person name="Naoumkina M.A."/>
            <person name="Rosen B."/>
            <person name="Silverstein K.A."/>
            <person name="Tang H."/>
            <person name="Rombauts S."/>
            <person name="Zhao P.X."/>
            <person name="Zhou P."/>
            <person name="Barbe V."/>
            <person name="Bardou P."/>
            <person name="Bechner M."/>
            <person name="Bellec A."/>
            <person name="Berger A."/>
            <person name="Berges H."/>
            <person name="Bidwell S."/>
            <person name="Bisseling T."/>
            <person name="Choisne N."/>
            <person name="Couloux A."/>
            <person name="Denny R."/>
            <person name="Deshpande S."/>
            <person name="Dai X."/>
            <person name="Doyle J.J."/>
            <person name="Dudez A.M."/>
            <person name="Farmer A.D."/>
            <person name="Fouteau S."/>
            <person name="Franken C."/>
            <person name="Gibelin C."/>
            <person name="Gish J."/>
            <person name="Goldstein S."/>
            <person name="Gonzalez A.J."/>
            <person name="Green P.J."/>
            <person name="Hallab A."/>
            <person name="Hartog M."/>
            <person name="Hua A."/>
            <person name="Humphray S.J."/>
            <person name="Jeong D.H."/>
            <person name="Jing Y."/>
            <person name="Jocker A."/>
            <person name="Kenton S.M."/>
            <person name="Kim D.J."/>
            <person name="Klee K."/>
            <person name="Lai H."/>
            <person name="Lang C."/>
            <person name="Lin S."/>
            <person name="Macmil S.L."/>
            <person name="Magdelenat G."/>
            <person name="Matthews L."/>
            <person name="McCorrison J."/>
            <person name="Monaghan E.L."/>
            <person name="Mun J.H."/>
            <person name="Najar F.Z."/>
            <person name="Nicholson C."/>
            <person name="Noirot C."/>
            <person name="O'Bleness M."/>
            <person name="Paule C.R."/>
            <person name="Poulain J."/>
            <person name="Prion F."/>
            <person name="Qin B."/>
            <person name="Qu C."/>
            <person name="Retzel E.F."/>
            <person name="Riddle C."/>
            <person name="Sallet E."/>
            <person name="Samain S."/>
            <person name="Samson N."/>
            <person name="Sanders I."/>
            <person name="Saurat O."/>
            <person name="Scarpelli C."/>
            <person name="Schiex T."/>
            <person name="Segurens B."/>
            <person name="Severin A.J."/>
            <person name="Sherrier D.J."/>
            <person name="Shi R."/>
            <person name="Sims S."/>
            <person name="Singer S.R."/>
            <person name="Sinharoy S."/>
            <person name="Sterck L."/>
            <person name="Viollet A."/>
            <person name="Wang B.B."/>
            <person name="Wang K."/>
            <person name="Wang M."/>
            <person name="Wang X."/>
            <person name="Warfsmann J."/>
            <person name="Weissenbach J."/>
            <person name="White D.D."/>
            <person name="White J.D."/>
            <person name="Wiley G.B."/>
            <person name="Wincker P."/>
            <person name="Xing Y."/>
            <person name="Yang L."/>
            <person name="Yao Z."/>
            <person name="Ying F."/>
            <person name="Zhai J."/>
            <person name="Zhou L."/>
            <person name="Zuber A."/>
            <person name="Denarie J."/>
            <person name="Dixon R.A."/>
            <person name="May G.D."/>
            <person name="Schwartz D.C."/>
            <person name="Rogers J."/>
            <person name="Quetier F."/>
            <person name="Town C.D."/>
            <person name="Roe B.A."/>
        </authorList>
    </citation>
    <scope>NUCLEOTIDE SEQUENCE [LARGE SCALE GENOMIC DNA]</scope>
    <source>
        <strain evidence="2">A17</strain>
        <strain evidence="4 5">cv. Jemalong A17</strain>
    </source>
</reference>
<feature type="compositionally biased region" description="Basic and acidic residues" evidence="1">
    <location>
        <begin position="1"/>
        <end position="18"/>
    </location>
</feature>